<proteinExistence type="predicted"/>
<evidence type="ECO:0000256" key="1">
    <source>
        <dbReference type="SAM" id="MobiDB-lite"/>
    </source>
</evidence>
<organism evidence="2 3">
    <name type="scientific">Plasmopara halstedii</name>
    <name type="common">Downy mildew of sunflower</name>
    <dbReference type="NCBI Taxonomy" id="4781"/>
    <lineage>
        <taxon>Eukaryota</taxon>
        <taxon>Sar</taxon>
        <taxon>Stramenopiles</taxon>
        <taxon>Oomycota</taxon>
        <taxon>Peronosporomycetes</taxon>
        <taxon>Peronosporales</taxon>
        <taxon>Peronosporaceae</taxon>
        <taxon>Plasmopara</taxon>
    </lineage>
</organism>
<feature type="compositionally biased region" description="Polar residues" evidence="1">
    <location>
        <begin position="364"/>
        <end position="373"/>
    </location>
</feature>
<feature type="compositionally biased region" description="Basic and acidic residues" evidence="1">
    <location>
        <begin position="225"/>
        <end position="248"/>
    </location>
</feature>
<evidence type="ECO:0000313" key="2">
    <source>
        <dbReference type="EMBL" id="CEG45059.1"/>
    </source>
</evidence>
<evidence type="ECO:0000313" key="3">
    <source>
        <dbReference type="Proteomes" id="UP000054928"/>
    </source>
</evidence>
<feature type="compositionally biased region" description="Polar residues" evidence="1">
    <location>
        <begin position="393"/>
        <end position="403"/>
    </location>
</feature>
<evidence type="ECO:0008006" key="4">
    <source>
        <dbReference type="Google" id="ProtNLM"/>
    </source>
</evidence>
<feature type="compositionally biased region" description="Polar residues" evidence="1">
    <location>
        <begin position="427"/>
        <end position="436"/>
    </location>
</feature>
<dbReference type="RefSeq" id="XP_024581428.1">
    <property type="nucleotide sequence ID" value="XM_024715762.1"/>
</dbReference>
<name>A0A0N7L6S1_PLAHL</name>
<protein>
    <recommendedName>
        <fullName evidence="4">RxLR-like protein</fullName>
    </recommendedName>
</protein>
<keyword evidence="3" id="KW-1185">Reference proteome</keyword>
<reference evidence="3" key="1">
    <citation type="submission" date="2014-09" db="EMBL/GenBank/DDBJ databases">
        <authorList>
            <person name="Sharma Rahul"/>
            <person name="Thines Marco"/>
        </authorList>
    </citation>
    <scope>NUCLEOTIDE SEQUENCE [LARGE SCALE GENOMIC DNA]</scope>
</reference>
<feature type="region of interest" description="Disordered" evidence="1">
    <location>
        <begin position="182"/>
        <end position="252"/>
    </location>
</feature>
<feature type="region of interest" description="Disordered" evidence="1">
    <location>
        <begin position="291"/>
        <end position="508"/>
    </location>
</feature>
<accession>A0A0N7L6S1</accession>
<feature type="compositionally biased region" description="Basic and acidic residues" evidence="1">
    <location>
        <begin position="312"/>
        <end position="336"/>
    </location>
</feature>
<sequence length="508" mass="54791">MCFLATPSEAAISIWIKSNCPSSIWLSCPIEVTPNDRFLAIPKPHNRIIVKLSKHQLNSESRQHPAFIMRHQSFLTLLATVTLHASGIASHGANLASSSVPLERPLTELFDSVGKRHLKAEDDNESMDSEERIVKTEAEAAVFTTAAKDLNLQHSENILPRAVEEFGAKVESVEEALKNMETKAHQVPKNVEASGEAKSSPPLKAPKNDDAEVTGEVRPPSPFRSPDEIKADAKAKTTEGESVPEKFKTSGTAKAIKGEEAVEHPSAMRRVINWLKDFINRIIGIFRWKKSQPESTPSTKEISEIPSFPKSIPKDTTDIKMTESIKTTTSEKKAEGTAEGSPSVATGETINPTTSETKSRGTSEDTPAVSSTVIAGENVNPKDQKLKAEPTPGESTVVGTTETLVHPPAPKQPSSGTNEGAGHVGNSEANTNSGTLHSPKKTDAEANTNSETFHSSTSIAFPNTDAEANTNSETIRAFSKGPSQKRPDTDHVSSSSPKNPSRMLEMRT</sequence>
<feature type="compositionally biased region" description="Polar residues" evidence="1">
    <location>
        <begin position="445"/>
        <end position="474"/>
    </location>
</feature>
<dbReference type="AlphaFoldDB" id="A0A0N7L6S1"/>
<dbReference type="EMBL" id="CCYD01001538">
    <property type="protein sequence ID" value="CEG45059.1"/>
    <property type="molecule type" value="Genomic_DNA"/>
</dbReference>
<dbReference type="GeneID" id="36396441"/>
<feature type="compositionally biased region" description="Polar residues" evidence="1">
    <location>
        <begin position="343"/>
        <end position="356"/>
    </location>
</feature>
<dbReference type="Proteomes" id="UP000054928">
    <property type="component" value="Unassembled WGS sequence"/>
</dbReference>